<evidence type="ECO:0000313" key="3">
    <source>
        <dbReference type="Proteomes" id="UP000024635"/>
    </source>
</evidence>
<dbReference type="SUPFAM" id="SSF81321">
    <property type="entry name" value="Family A G protein-coupled receptor-like"/>
    <property type="match status" value="1"/>
</dbReference>
<sequence length="291" mass="32822">MTIPDGVCGYTETVTTTRFLYISLAGLVAVFGSFSNILLFVLFQTTPSRPPSLFPAFLALLDALLCFCFIFIFVLDVNMMYLKLPGLFTFYHDHVILAFSTAKIVQFLIPYMLIFATFERYTWIANKKSQVSTATRPLSLLMLVVVAAAIRAPAAAVLTVSRFPDCPDFFRTLAVDIIPWAKENNLYMAFDLYGMAFLQTFFPFVTLLSLNVIIIRKLHLINSKNRRMSLQVLPGIRPSILSSLRRYKMPSSVRSAVYTMTHCKTMSFCPSSKLCRITLTAWSDPSPGSKF</sequence>
<evidence type="ECO:0000256" key="1">
    <source>
        <dbReference type="SAM" id="Phobius"/>
    </source>
</evidence>
<feature type="transmembrane region" description="Helical" evidence="1">
    <location>
        <begin position="192"/>
        <end position="214"/>
    </location>
</feature>
<dbReference type="EMBL" id="JARK01001367">
    <property type="protein sequence ID" value="EYC17249.1"/>
    <property type="molecule type" value="Genomic_DNA"/>
</dbReference>
<comment type="caution">
    <text evidence="2">The sequence shown here is derived from an EMBL/GenBank/DDBJ whole genome shotgun (WGS) entry which is preliminary data.</text>
</comment>
<feature type="transmembrane region" description="Helical" evidence="1">
    <location>
        <begin position="138"/>
        <end position="160"/>
    </location>
</feature>
<organism evidence="2 3">
    <name type="scientific">Ancylostoma ceylanicum</name>
    <dbReference type="NCBI Taxonomy" id="53326"/>
    <lineage>
        <taxon>Eukaryota</taxon>
        <taxon>Metazoa</taxon>
        <taxon>Ecdysozoa</taxon>
        <taxon>Nematoda</taxon>
        <taxon>Chromadorea</taxon>
        <taxon>Rhabditida</taxon>
        <taxon>Rhabditina</taxon>
        <taxon>Rhabditomorpha</taxon>
        <taxon>Strongyloidea</taxon>
        <taxon>Ancylostomatidae</taxon>
        <taxon>Ancylostomatinae</taxon>
        <taxon>Ancylostoma</taxon>
    </lineage>
</organism>
<evidence type="ECO:0000313" key="2">
    <source>
        <dbReference type="EMBL" id="EYC17249.1"/>
    </source>
</evidence>
<feature type="transmembrane region" description="Helical" evidence="1">
    <location>
        <begin position="53"/>
        <end position="75"/>
    </location>
</feature>
<evidence type="ECO:0008006" key="4">
    <source>
        <dbReference type="Google" id="ProtNLM"/>
    </source>
</evidence>
<dbReference type="Gene3D" id="1.20.1070.10">
    <property type="entry name" value="Rhodopsin 7-helix transmembrane proteins"/>
    <property type="match status" value="1"/>
</dbReference>
<dbReference type="PANTHER" id="PTHR46709">
    <property type="entry name" value="PROTEIN CBG23488-RELATED"/>
    <property type="match status" value="1"/>
</dbReference>
<accession>A0A016UPC2</accession>
<keyword evidence="1" id="KW-0812">Transmembrane</keyword>
<dbReference type="OrthoDB" id="5790572at2759"/>
<proteinExistence type="predicted"/>
<name>A0A016UPC2_9BILA</name>
<protein>
    <recommendedName>
        <fullName evidence="4">G-protein coupled receptors family 1 profile domain-containing protein</fullName>
    </recommendedName>
</protein>
<keyword evidence="3" id="KW-1185">Reference proteome</keyword>
<dbReference type="AlphaFoldDB" id="A0A016UPC2"/>
<gene>
    <name evidence="2" type="primary">Acey_s0031.g2355</name>
    <name evidence="2" type="ORF">Y032_0031g2355</name>
</gene>
<feature type="transmembrane region" description="Helical" evidence="1">
    <location>
        <begin position="20"/>
        <end position="41"/>
    </location>
</feature>
<dbReference type="PANTHER" id="PTHR46709:SF10">
    <property type="entry name" value="G-PROTEIN COUPLED RECEPTORS FAMILY 1 PROFILE DOMAIN-CONTAINING PROTEIN"/>
    <property type="match status" value="1"/>
</dbReference>
<keyword evidence="1" id="KW-0472">Membrane</keyword>
<keyword evidence="1" id="KW-1133">Transmembrane helix</keyword>
<dbReference type="Proteomes" id="UP000024635">
    <property type="component" value="Unassembled WGS sequence"/>
</dbReference>
<reference evidence="3" key="1">
    <citation type="journal article" date="2015" name="Nat. Genet.">
        <title>The genome and transcriptome of the zoonotic hookworm Ancylostoma ceylanicum identify infection-specific gene families.</title>
        <authorList>
            <person name="Schwarz E.M."/>
            <person name="Hu Y."/>
            <person name="Antoshechkin I."/>
            <person name="Miller M.M."/>
            <person name="Sternberg P.W."/>
            <person name="Aroian R.V."/>
        </authorList>
    </citation>
    <scope>NUCLEOTIDE SEQUENCE</scope>
    <source>
        <strain evidence="3">HY135</strain>
    </source>
</reference>
<feature type="transmembrane region" description="Helical" evidence="1">
    <location>
        <begin position="95"/>
        <end position="118"/>
    </location>
</feature>